<feature type="domain" description="LTD" evidence="6">
    <location>
        <begin position="20"/>
        <end position="170"/>
    </location>
</feature>
<keyword evidence="2" id="KW-0964">Secreted</keyword>
<comment type="caution">
    <text evidence="7">The sequence shown here is derived from an EMBL/GenBank/DDBJ whole genome shotgun (WGS) entry which is preliminary data.</text>
</comment>
<organism evidence="7 8">
    <name type="scientific">Macrococcus lamae</name>
    <dbReference type="NCBI Taxonomy" id="198484"/>
    <lineage>
        <taxon>Bacteria</taxon>
        <taxon>Bacillati</taxon>
        <taxon>Bacillota</taxon>
        <taxon>Bacilli</taxon>
        <taxon>Bacillales</taxon>
        <taxon>Staphylococcaceae</taxon>
        <taxon>Macrococcus</taxon>
    </lineage>
</organism>
<evidence type="ECO:0000256" key="2">
    <source>
        <dbReference type="ARBA" id="ARBA00022525"/>
    </source>
</evidence>
<dbReference type="InterPro" id="IPR001322">
    <property type="entry name" value="Lamin_tail_dom"/>
</dbReference>
<dbReference type="InterPro" id="IPR016071">
    <property type="entry name" value="Staphylococal_nuclease_OB-fold"/>
</dbReference>
<dbReference type="Pfam" id="PF17210">
    <property type="entry name" value="SdrD_B"/>
    <property type="match status" value="1"/>
</dbReference>
<evidence type="ECO:0000259" key="6">
    <source>
        <dbReference type="PROSITE" id="PS51841"/>
    </source>
</evidence>
<protein>
    <submittedName>
        <fullName evidence="7">Uncharacterized protein</fullName>
    </submittedName>
</protein>
<feature type="signal peptide" evidence="4">
    <location>
        <begin position="1"/>
        <end position="28"/>
    </location>
</feature>
<dbReference type="PROSITE" id="PS51841">
    <property type="entry name" value="LTD"/>
    <property type="match status" value="1"/>
</dbReference>
<reference evidence="7 8" key="1">
    <citation type="submission" date="2019-01" db="EMBL/GenBank/DDBJ databases">
        <title>Draft genome sequences of the type strains of six Macrococcus species.</title>
        <authorList>
            <person name="Mazhar S."/>
            <person name="Altermann E."/>
            <person name="Hill C."/>
            <person name="Mcauliffe O."/>
        </authorList>
    </citation>
    <scope>NUCLEOTIDE SEQUENCE [LARGE SCALE GENOMIC DNA]</scope>
    <source>
        <strain evidence="7 8">CCM4815</strain>
    </source>
</reference>
<accession>A0A4R6BWI2</accession>
<evidence type="ECO:0000259" key="5">
    <source>
        <dbReference type="PROSITE" id="PS50830"/>
    </source>
</evidence>
<dbReference type="EMBL" id="SCWB01000002">
    <property type="protein sequence ID" value="TDM12824.1"/>
    <property type="molecule type" value="Genomic_DNA"/>
</dbReference>
<evidence type="ECO:0000313" key="7">
    <source>
        <dbReference type="EMBL" id="TDM12824.1"/>
    </source>
</evidence>
<proteinExistence type="predicted"/>
<name>A0A4R6BWI2_9STAP</name>
<dbReference type="SUPFAM" id="SSF50199">
    <property type="entry name" value="Staphylococcal nuclease"/>
    <property type="match status" value="1"/>
</dbReference>
<evidence type="ECO:0000256" key="4">
    <source>
        <dbReference type="SAM" id="SignalP"/>
    </source>
</evidence>
<feature type="domain" description="TNase-like" evidence="5">
    <location>
        <begin position="217"/>
        <end position="366"/>
    </location>
</feature>
<dbReference type="Pfam" id="PF00565">
    <property type="entry name" value="SNase"/>
    <property type="match status" value="1"/>
</dbReference>
<dbReference type="PANTHER" id="PTHR23303">
    <property type="entry name" value="CARBOXYPEPTIDASE REGULATORY REGION-CONTAINING"/>
    <property type="match status" value="1"/>
</dbReference>
<dbReference type="AlphaFoldDB" id="A0A4R6BWI2"/>
<dbReference type="OrthoDB" id="9775118at2"/>
<dbReference type="InterPro" id="IPR036415">
    <property type="entry name" value="Lamin_tail_dom_sf"/>
</dbReference>
<evidence type="ECO:0000313" key="8">
    <source>
        <dbReference type="Proteomes" id="UP000294802"/>
    </source>
</evidence>
<keyword evidence="8" id="KW-1185">Reference proteome</keyword>
<evidence type="ECO:0000256" key="1">
    <source>
        <dbReference type="ARBA" id="ARBA00004613"/>
    </source>
</evidence>
<dbReference type="Gene3D" id="2.40.50.90">
    <property type="match status" value="1"/>
</dbReference>
<dbReference type="RefSeq" id="WP_133443039.1">
    <property type="nucleotide sequence ID" value="NZ_SCWB01000002.1"/>
</dbReference>
<dbReference type="InterPro" id="IPR035437">
    <property type="entry name" value="SNase_OB-fold_sf"/>
</dbReference>
<dbReference type="Gene3D" id="2.60.40.10">
    <property type="entry name" value="Immunoglobulins"/>
    <property type="match status" value="1"/>
</dbReference>
<dbReference type="SMART" id="SM00318">
    <property type="entry name" value="SNc"/>
    <property type="match status" value="1"/>
</dbReference>
<dbReference type="Proteomes" id="UP000294802">
    <property type="component" value="Unassembled WGS sequence"/>
</dbReference>
<dbReference type="SUPFAM" id="SSF117074">
    <property type="entry name" value="Hypothetical protein PA1324"/>
    <property type="match status" value="1"/>
</dbReference>
<comment type="subcellular location">
    <subcellularLocation>
        <location evidence="1">Secreted</location>
    </subcellularLocation>
</comment>
<keyword evidence="3 4" id="KW-0732">Signal</keyword>
<dbReference type="PROSITE" id="PS50830">
    <property type="entry name" value="TNASE_3"/>
    <property type="match status" value="1"/>
</dbReference>
<evidence type="ECO:0000256" key="3">
    <source>
        <dbReference type="ARBA" id="ARBA00022729"/>
    </source>
</evidence>
<dbReference type="InterPro" id="IPR051417">
    <property type="entry name" value="SDr/BOS_complex"/>
</dbReference>
<dbReference type="GO" id="GO:0005576">
    <property type="term" value="C:extracellular region"/>
    <property type="evidence" value="ECO:0007669"/>
    <property type="project" value="UniProtKB-SubCell"/>
</dbReference>
<dbReference type="SUPFAM" id="SSF74853">
    <property type="entry name" value="Lamin A/C globular tail domain"/>
    <property type="match status" value="1"/>
</dbReference>
<dbReference type="Pfam" id="PF00932">
    <property type="entry name" value="LTD"/>
    <property type="match status" value="1"/>
</dbReference>
<dbReference type="InterPro" id="IPR013783">
    <property type="entry name" value="Ig-like_fold"/>
</dbReference>
<dbReference type="InterPro" id="IPR033764">
    <property type="entry name" value="Sdr_B"/>
</dbReference>
<feature type="chain" id="PRO_5020602485" evidence="4">
    <location>
        <begin position="29"/>
        <end position="728"/>
    </location>
</feature>
<gene>
    <name evidence="7" type="ORF">ERX29_02135</name>
</gene>
<sequence length="728" mass="79352">MNRLIKVFLTLMITASLAIPFSSTKAQAAGKLLISEYVEGSGYNKAIEIYNPTSEAVDLSTYSLVSFINGASETSGTVTELKLSGPLPAGEVFVIANQQAGAEVLAQADLKTGSSVMNFNGDDTLVLFENYNAASKTGDINDSIGQAGVDPGTAFGSDVSTVDMTLVRTADKLTADTDIHNSYNPADQFIALPKDTFNELGAFNGGVVAPEPETPKAEYKVNVVRVVDGDTIKISPSIMGSDTIRFLNIDTPETYHLTSYDESLIDTDPDHNQKYHGEIAKKALNDILTAGMPVTVKVNPEEITDDYGRVLGQVVREDGVNANLEMVKRGMASTYFIWPVANWDDYNMFQNAVAEAQKENIGIWQEAHPLMELAFEFRARYDGKGFLRYVGNSESKVYYDPQNFAQVPVENRIFFTQEEAIAQGYKPAPGNGGTLPEETAKEMTIKEARDSGKGTKAIVTGTVTKVDGYNIYIQDDTAGMVIRSKTVKPAVGDGVEAIGETAEYFGLYQMETEDVKVTGQKAVEPVVTILDAINEDVESEFIRIENVTVKSVNEFNEYTVVDAKGHQFAIKTADALEIGASYYQIDGVVTYSYGAYKLLPVNIVKDAPVKPAFDIAGFAFHDKNHNGKLDQPDRKLADVRVNLYQDDKLVKTVMTNAQGEYVFNAVENGKYIVEFTSPNGLVETLKDMTVDDKDSDIEDNKVAALVADAAVKDVSAGFTKNIGKLKKK</sequence>